<evidence type="ECO:0000313" key="2">
    <source>
        <dbReference type="EMBL" id="CZT05899.1"/>
    </source>
</evidence>
<sequence length="366" mass="39763">MWSYVRRPLNPAIPQVTATTVDLAAPLPLVMEGETPPAIAVQSPGVFADRPSDSSTKTVTSNRTALDLSTDSDDTSSDPVATIAAAAELTPVSLIQEKLRSCCLLFSTIESDEKPPPAATPGLDLEPRSVAKPDESNRSTVDNDTLFAAPTQVRDIPATRPLVNCADAMYDDAEEEVPLSLQEAIELGVGTDMEVARPCTDDIKELLKFPMILGFDSKDYALMFIHIWIVASGERSIRVRRATPWMLRRAYLIYLEITSRDWGKMSPELAHFKAERACQKRYTDDIVCDSFPGSPPGMNLPVTISHILPFDCGRCGSFLHEACTEPPQENNDADAGQHGITPADSAHEPAVQDLAAQDDVVEDAAV</sequence>
<feature type="region of interest" description="Disordered" evidence="1">
    <location>
        <begin position="41"/>
        <end position="78"/>
    </location>
</feature>
<name>A0A1E1L5U6_9HELO</name>
<reference evidence="3" key="1">
    <citation type="submission" date="2016-03" db="EMBL/GenBank/DDBJ databases">
        <authorList>
            <person name="Guldener U."/>
        </authorList>
    </citation>
    <scope>NUCLEOTIDE SEQUENCE [LARGE SCALE GENOMIC DNA]</scope>
    <source>
        <strain evidence="3">04CH-RAC-A.6.1</strain>
    </source>
</reference>
<dbReference type="Proteomes" id="UP000178912">
    <property type="component" value="Unassembled WGS sequence"/>
</dbReference>
<proteinExistence type="predicted"/>
<organism evidence="2 3">
    <name type="scientific">Rhynchosporium agropyri</name>
    <dbReference type="NCBI Taxonomy" id="914238"/>
    <lineage>
        <taxon>Eukaryota</taxon>
        <taxon>Fungi</taxon>
        <taxon>Dikarya</taxon>
        <taxon>Ascomycota</taxon>
        <taxon>Pezizomycotina</taxon>
        <taxon>Leotiomycetes</taxon>
        <taxon>Helotiales</taxon>
        <taxon>Ploettnerulaceae</taxon>
        <taxon>Rhynchosporium</taxon>
    </lineage>
</organism>
<evidence type="ECO:0000256" key="1">
    <source>
        <dbReference type="SAM" id="MobiDB-lite"/>
    </source>
</evidence>
<evidence type="ECO:0000313" key="3">
    <source>
        <dbReference type="Proteomes" id="UP000178912"/>
    </source>
</evidence>
<dbReference type="EMBL" id="FJUX01000081">
    <property type="protein sequence ID" value="CZT05899.1"/>
    <property type="molecule type" value="Genomic_DNA"/>
</dbReference>
<dbReference type="AlphaFoldDB" id="A0A1E1L5U6"/>
<feature type="region of interest" description="Disordered" evidence="1">
    <location>
        <begin position="111"/>
        <end position="142"/>
    </location>
</feature>
<accession>A0A1E1L5U6</accession>
<keyword evidence="3" id="KW-1185">Reference proteome</keyword>
<feature type="compositionally biased region" description="Polar residues" evidence="1">
    <location>
        <begin position="53"/>
        <end position="64"/>
    </location>
</feature>
<feature type="region of interest" description="Disordered" evidence="1">
    <location>
        <begin position="326"/>
        <end position="366"/>
    </location>
</feature>
<feature type="compositionally biased region" description="Basic and acidic residues" evidence="1">
    <location>
        <begin position="125"/>
        <end position="137"/>
    </location>
</feature>
<gene>
    <name evidence="2" type="ORF">RAG0_11810</name>
</gene>
<protein>
    <submittedName>
        <fullName evidence="2">Uncharacterized protein</fullName>
    </submittedName>
</protein>